<dbReference type="PANTHER" id="PTHR33209:SF1">
    <property type="entry name" value="PEPTIDASE S49 DOMAIN-CONTAINING PROTEIN"/>
    <property type="match status" value="1"/>
</dbReference>
<dbReference type="Gene3D" id="3.90.226.10">
    <property type="entry name" value="2-enoyl-CoA Hydratase, Chain A, domain 1"/>
    <property type="match status" value="1"/>
</dbReference>
<keyword evidence="3" id="KW-0378">Hydrolase</keyword>
<evidence type="ECO:0000256" key="2">
    <source>
        <dbReference type="ARBA" id="ARBA00022670"/>
    </source>
</evidence>
<accession>X0SF59</accession>
<dbReference type="SUPFAM" id="SSF52096">
    <property type="entry name" value="ClpP/crotonase"/>
    <property type="match status" value="1"/>
</dbReference>
<evidence type="ECO:0000256" key="4">
    <source>
        <dbReference type="ARBA" id="ARBA00022825"/>
    </source>
</evidence>
<evidence type="ECO:0000256" key="3">
    <source>
        <dbReference type="ARBA" id="ARBA00022801"/>
    </source>
</evidence>
<dbReference type="GO" id="GO:0006508">
    <property type="term" value="P:proteolysis"/>
    <property type="evidence" value="ECO:0007669"/>
    <property type="project" value="UniProtKB-KW"/>
</dbReference>
<feature type="domain" description="Peptidase S49" evidence="5">
    <location>
        <begin position="97"/>
        <end position="239"/>
    </location>
</feature>
<dbReference type="CDD" id="cd07022">
    <property type="entry name" value="S49_Sppa_36K_type"/>
    <property type="match status" value="1"/>
</dbReference>
<gene>
    <name evidence="6" type="ORF">S01H1_08854</name>
</gene>
<evidence type="ECO:0000313" key="6">
    <source>
        <dbReference type="EMBL" id="GAF79644.1"/>
    </source>
</evidence>
<keyword evidence="2" id="KW-0645">Protease</keyword>
<dbReference type="Pfam" id="PF01343">
    <property type="entry name" value="Peptidase_S49"/>
    <property type="match status" value="1"/>
</dbReference>
<evidence type="ECO:0000256" key="1">
    <source>
        <dbReference type="ARBA" id="ARBA00008683"/>
    </source>
</evidence>
<dbReference type="AlphaFoldDB" id="X0SF59"/>
<dbReference type="Gene3D" id="6.20.330.10">
    <property type="match status" value="1"/>
</dbReference>
<dbReference type="InterPro" id="IPR029045">
    <property type="entry name" value="ClpP/crotonase-like_dom_sf"/>
</dbReference>
<name>X0SF59_9ZZZZ</name>
<dbReference type="InterPro" id="IPR033855">
    <property type="entry name" value="Protein_C"/>
</dbReference>
<organism evidence="6">
    <name type="scientific">marine sediment metagenome</name>
    <dbReference type="NCBI Taxonomy" id="412755"/>
    <lineage>
        <taxon>unclassified sequences</taxon>
        <taxon>metagenomes</taxon>
        <taxon>ecological metagenomes</taxon>
    </lineage>
</organism>
<dbReference type="EMBL" id="BARS01004530">
    <property type="protein sequence ID" value="GAF79644.1"/>
    <property type="molecule type" value="Genomic_DNA"/>
</dbReference>
<dbReference type="GO" id="GO:0008236">
    <property type="term" value="F:serine-type peptidase activity"/>
    <property type="evidence" value="ECO:0007669"/>
    <property type="project" value="UniProtKB-KW"/>
</dbReference>
<protein>
    <recommendedName>
        <fullName evidence="5">Peptidase S49 domain-containing protein</fullName>
    </recommendedName>
</protein>
<sequence>MILMADEVQARMGRRRAKIKPVQGGVTVLPLHGILSQRMNMMSEMSGGTSYEEFGAWFDAAVEDEAVGAIVLDVDSPGGSVYGLEELSAKMYAARGRKPIVAVANAQAASAAYYVGSSAKQFVVTPSGEIGSIGVVSMHVDVSAADEQIGLKRTIISTPKFKAEGNPYEVLSKEARDHEQGVVDDFYGRFVADVARNRNTTKADVEAHFGQGRMVLAEAAVAAGMADRVATLAQVLTDLGVKVQPGRGMLGAVDPSVDIRRRREKLRQH</sequence>
<dbReference type="PANTHER" id="PTHR33209">
    <property type="entry name" value="PROTEASE 4"/>
    <property type="match status" value="1"/>
</dbReference>
<proteinExistence type="inferred from homology"/>
<evidence type="ECO:0000259" key="5">
    <source>
        <dbReference type="Pfam" id="PF01343"/>
    </source>
</evidence>
<comment type="caution">
    <text evidence="6">The sequence shown here is derived from an EMBL/GenBank/DDBJ whole genome shotgun (WGS) entry which is preliminary data.</text>
</comment>
<reference evidence="6" key="1">
    <citation type="journal article" date="2014" name="Front. Microbiol.">
        <title>High frequency of phylogenetically diverse reductive dehalogenase-homologous genes in deep subseafloor sedimentary metagenomes.</title>
        <authorList>
            <person name="Kawai M."/>
            <person name="Futagami T."/>
            <person name="Toyoda A."/>
            <person name="Takaki Y."/>
            <person name="Nishi S."/>
            <person name="Hori S."/>
            <person name="Arai W."/>
            <person name="Tsubouchi T."/>
            <person name="Morono Y."/>
            <person name="Uchiyama I."/>
            <person name="Ito T."/>
            <person name="Fujiyama A."/>
            <person name="Inagaki F."/>
            <person name="Takami H."/>
        </authorList>
    </citation>
    <scope>NUCLEOTIDE SEQUENCE</scope>
    <source>
        <strain evidence="6">Expedition CK06-06</strain>
    </source>
</reference>
<comment type="similarity">
    <text evidence="1">Belongs to the peptidase S49 family.</text>
</comment>
<keyword evidence="4" id="KW-0720">Serine protease</keyword>
<dbReference type="InterPro" id="IPR002142">
    <property type="entry name" value="Peptidase_S49"/>
</dbReference>